<dbReference type="InterPro" id="IPR014729">
    <property type="entry name" value="Rossmann-like_a/b/a_fold"/>
</dbReference>
<feature type="domain" description="DUF218" evidence="1">
    <location>
        <begin position="39"/>
        <end position="179"/>
    </location>
</feature>
<dbReference type="InterPro" id="IPR051599">
    <property type="entry name" value="Cell_Envelope_Assoc"/>
</dbReference>
<sequence>MKRWFLIPMLVSFLTWGLGLMWFANSIQENIPPSEQSTDAIIVLTGGAERVSTGLTLLSRGLAQRLFISGVHAHVKIKELLSQVPLNEQKKINPSTIDLGFAAANTTQNAQETAEWVHKNHIQTLRLVTANYHMRRSLLEFSQYLPAVQIIPHPISPRNFHEKMWWQWPGTFDLIIREYHKFLGALAQYCLRKLSFKGTEIFR</sequence>
<dbReference type="PANTHER" id="PTHR30336:SF4">
    <property type="entry name" value="ENVELOPE BIOGENESIS FACTOR ELYC"/>
    <property type="match status" value="1"/>
</dbReference>
<comment type="caution">
    <text evidence="2">The sequence shown here is derived from an EMBL/GenBank/DDBJ whole genome shotgun (WGS) entry which is preliminary data.</text>
</comment>
<dbReference type="Gene3D" id="3.40.50.620">
    <property type="entry name" value="HUPs"/>
    <property type="match status" value="1"/>
</dbReference>
<dbReference type="GO" id="GO:0005886">
    <property type="term" value="C:plasma membrane"/>
    <property type="evidence" value="ECO:0007669"/>
    <property type="project" value="TreeGrafter"/>
</dbReference>
<dbReference type="InterPro" id="IPR003848">
    <property type="entry name" value="DUF218"/>
</dbReference>
<dbReference type="PANTHER" id="PTHR30336">
    <property type="entry name" value="INNER MEMBRANE PROTEIN, PROBABLE PERMEASE"/>
    <property type="match status" value="1"/>
</dbReference>
<evidence type="ECO:0000313" key="2">
    <source>
        <dbReference type="EMBL" id="MBN9413154.1"/>
    </source>
</evidence>
<dbReference type="EMBL" id="JAFKGL010000017">
    <property type="protein sequence ID" value="MBN9413154.1"/>
    <property type="molecule type" value="Genomic_DNA"/>
</dbReference>
<gene>
    <name evidence="2" type="ORF">J0H12_04440</name>
</gene>
<dbReference type="GO" id="GO:0043164">
    <property type="term" value="P:Gram-negative-bacterium-type cell wall biogenesis"/>
    <property type="evidence" value="ECO:0007669"/>
    <property type="project" value="TreeGrafter"/>
</dbReference>
<proteinExistence type="predicted"/>
<evidence type="ECO:0000313" key="3">
    <source>
        <dbReference type="Proteomes" id="UP000664414"/>
    </source>
</evidence>
<reference evidence="2" key="1">
    <citation type="submission" date="2021-02" db="EMBL/GenBank/DDBJ databases">
        <title>Thiocyanate and organic carbon inputs drive convergent selection for specific autotrophic Afipia and Thiobacillus strains within complex microbiomes.</title>
        <authorList>
            <person name="Huddy R.J."/>
            <person name="Sachdeva R."/>
            <person name="Kadzinga F."/>
            <person name="Kantor R.S."/>
            <person name="Harrison S.T.L."/>
            <person name="Banfield J.F."/>
        </authorList>
    </citation>
    <scope>NUCLEOTIDE SEQUENCE</scope>
    <source>
        <strain evidence="2">SCN18_10_11_15_R4_P_38_20</strain>
    </source>
</reference>
<protein>
    <submittedName>
        <fullName evidence="2">YdcF family protein</fullName>
    </submittedName>
</protein>
<dbReference type="Proteomes" id="UP000664414">
    <property type="component" value="Unassembled WGS sequence"/>
</dbReference>
<dbReference type="CDD" id="cd06259">
    <property type="entry name" value="YdcF-like"/>
    <property type="match status" value="1"/>
</dbReference>
<dbReference type="Pfam" id="PF02698">
    <property type="entry name" value="DUF218"/>
    <property type="match status" value="1"/>
</dbReference>
<name>A0A8J7PSW0_9PROT</name>
<evidence type="ECO:0000259" key="1">
    <source>
        <dbReference type="Pfam" id="PF02698"/>
    </source>
</evidence>
<dbReference type="AlphaFoldDB" id="A0A8J7PSW0"/>
<organism evidence="2 3">
    <name type="scientific">Candidatus Paracaedimonas acanthamoebae</name>
    <dbReference type="NCBI Taxonomy" id="244581"/>
    <lineage>
        <taxon>Bacteria</taxon>
        <taxon>Pseudomonadati</taxon>
        <taxon>Pseudomonadota</taxon>
        <taxon>Alphaproteobacteria</taxon>
        <taxon>Holosporales</taxon>
        <taxon>Caedimonadaceae</taxon>
        <taxon>Candidatus Paracaedimonas</taxon>
    </lineage>
</organism>
<dbReference type="GO" id="GO:0000270">
    <property type="term" value="P:peptidoglycan metabolic process"/>
    <property type="evidence" value="ECO:0007669"/>
    <property type="project" value="TreeGrafter"/>
</dbReference>
<accession>A0A8J7PSW0</accession>